<evidence type="ECO:0000259" key="1">
    <source>
        <dbReference type="PROSITE" id="PS51671"/>
    </source>
</evidence>
<dbReference type="EMBL" id="FQUW01000015">
    <property type="protein sequence ID" value="SHF12292.1"/>
    <property type="molecule type" value="Genomic_DNA"/>
</dbReference>
<evidence type="ECO:0000313" key="2">
    <source>
        <dbReference type="EMBL" id="SHF12292.1"/>
    </source>
</evidence>
<evidence type="ECO:0000313" key="3">
    <source>
        <dbReference type="Proteomes" id="UP000184196"/>
    </source>
</evidence>
<protein>
    <submittedName>
        <fullName evidence="2">Uncharacterized conserved protein, contains tandem ACT domains</fullName>
    </submittedName>
</protein>
<dbReference type="PANTHER" id="PTHR40099:SF1">
    <property type="entry name" value="ACETOLACTATE SYNTHASE, SMALL SUBUNIT"/>
    <property type="match status" value="1"/>
</dbReference>
<name>A0A1M4Z3G7_9FIRM</name>
<dbReference type="PANTHER" id="PTHR40099">
    <property type="entry name" value="ACETOLACTATE SYNTHASE, SMALL SUBUNIT"/>
    <property type="match status" value="1"/>
</dbReference>
<dbReference type="InterPro" id="IPR045739">
    <property type="entry name" value="ACT_dom_pair"/>
</dbReference>
<dbReference type="AlphaFoldDB" id="A0A1M4Z3G7"/>
<dbReference type="Proteomes" id="UP000184196">
    <property type="component" value="Unassembled WGS sequence"/>
</dbReference>
<organism evidence="2 3">
    <name type="scientific">Desulfofundulus australicus DSM 11792</name>
    <dbReference type="NCBI Taxonomy" id="1121425"/>
    <lineage>
        <taxon>Bacteria</taxon>
        <taxon>Bacillati</taxon>
        <taxon>Bacillota</taxon>
        <taxon>Clostridia</taxon>
        <taxon>Eubacteriales</taxon>
        <taxon>Peptococcaceae</taxon>
        <taxon>Desulfofundulus</taxon>
    </lineage>
</organism>
<feature type="domain" description="ACT" evidence="1">
    <location>
        <begin position="5"/>
        <end position="79"/>
    </location>
</feature>
<dbReference type="RefSeq" id="WP_073164710.1">
    <property type="nucleotide sequence ID" value="NZ_FQUW01000015.1"/>
</dbReference>
<dbReference type="Pfam" id="PF19571">
    <property type="entry name" value="ACT_8"/>
    <property type="match status" value="1"/>
</dbReference>
<sequence>MKVKQISIFLENKSGRLAQVTRVLGDNGINIRALAIADTTDFGILRLIVNDPDRAYRVLREAGFTVSATDVIAVEVLDEPGGLAGVLAVLQEANLNIEYLYAFLQKASKAALVVFRVEQLDQAIAALQAKGIRILSGEEVYAL</sequence>
<gene>
    <name evidence="2" type="ORF">SAMN02745218_01512</name>
</gene>
<proteinExistence type="predicted"/>
<dbReference type="Gene3D" id="3.30.2130.10">
    <property type="entry name" value="VC0802-like"/>
    <property type="match status" value="1"/>
</dbReference>
<dbReference type="SUPFAM" id="SSF55021">
    <property type="entry name" value="ACT-like"/>
    <property type="match status" value="2"/>
</dbReference>
<dbReference type="CDD" id="cd04908">
    <property type="entry name" value="ACT_Bt0572_1"/>
    <property type="match status" value="1"/>
</dbReference>
<dbReference type="InterPro" id="IPR045865">
    <property type="entry name" value="ACT-like_dom_sf"/>
</dbReference>
<dbReference type="OrthoDB" id="9790662at2"/>
<dbReference type="PROSITE" id="PS51671">
    <property type="entry name" value="ACT"/>
    <property type="match status" value="1"/>
</dbReference>
<dbReference type="CDD" id="cd04882">
    <property type="entry name" value="ACT_Bt0572_2"/>
    <property type="match status" value="1"/>
</dbReference>
<reference evidence="3" key="1">
    <citation type="submission" date="2016-11" db="EMBL/GenBank/DDBJ databases">
        <authorList>
            <person name="Varghese N."/>
            <person name="Submissions S."/>
        </authorList>
    </citation>
    <scope>NUCLEOTIDE SEQUENCE [LARGE SCALE GENOMIC DNA]</scope>
    <source>
        <strain evidence="3">DSM 11792</strain>
    </source>
</reference>
<accession>A0A1M4Z3G7</accession>
<dbReference type="InterPro" id="IPR002912">
    <property type="entry name" value="ACT_dom"/>
</dbReference>
<keyword evidence="3" id="KW-1185">Reference proteome</keyword>